<sequence>MGQDGIGDGLAQAAVEADGIAVGLQVQAGGVVDLIGVAAPDGFVDLADVVEVIGFGYGGLRRGNTGGEVV</sequence>
<evidence type="ECO:0000313" key="2">
    <source>
        <dbReference type="Proteomes" id="UP000005837"/>
    </source>
</evidence>
<organism evidence="1 2">
    <name type="scientific">Eikenella corrodens ATCC 23834</name>
    <dbReference type="NCBI Taxonomy" id="546274"/>
    <lineage>
        <taxon>Bacteria</taxon>
        <taxon>Pseudomonadati</taxon>
        <taxon>Pseudomonadota</taxon>
        <taxon>Betaproteobacteria</taxon>
        <taxon>Neisseriales</taxon>
        <taxon>Neisseriaceae</taxon>
        <taxon>Eikenella</taxon>
    </lineage>
</organism>
<protein>
    <submittedName>
        <fullName evidence="1">Uncharacterized protein</fullName>
    </submittedName>
</protein>
<proteinExistence type="predicted"/>
<comment type="caution">
    <text evidence="1">The sequence shown here is derived from an EMBL/GenBank/DDBJ whole genome shotgun (WGS) entry which is preliminary data.</text>
</comment>
<evidence type="ECO:0000313" key="1">
    <source>
        <dbReference type="EMBL" id="EEG24269.1"/>
    </source>
</evidence>
<reference evidence="1 2" key="1">
    <citation type="submission" date="2009-01" db="EMBL/GenBank/DDBJ databases">
        <authorList>
            <person name="Fulton L."/>
            <person name="Clifton S."/>
            <person name="Chinwalla A.T."/>
            <person name="Mitreva M."/>
            <person name="Sodergren E."/>
            <person name="Weinstock G."/>
            <person name="Clifton S."/>
            <person name="Dooling D.J."/>
            <person name="Fulton B."/>
            <person name="Minx P."/>
            <person name="Pepin K.H."/>
            <person name="Johnson M."/>
            <person name="Bhonagiri V."/>
            <person name="Nash W.E."/>
            <person name="Mardis E.R."/>
            <person name="Wilson R.K."/>
        </authorList>
    </citation>
    <scope>NUCLEOTIDE SEQUENCE [LARGE SCALE GENOMIC DNA]</scope>
    <source>
        <strain evidence="1 2">ATCC 23834</strain>
    </source>
</reference>
<dbReference type="AlphaFoldDB" id="C0DU70"/>
<accession>C0DU70</accession>
<dbReference type="Proteomes" id="UP000005837">
    <property type="component" value="Unassembled WGS sequence"/>
</dbReference>
<gene>
    <name evidence="1" type="ORF">EIKCOROL_00902</name>
</gene>
<dbReference type="HOGENOM" id="CLU_2751401_0_0_4"/>
<dbReference type="eggNOG" id="ENOG503463K">
    <property type="taxonomic scope" value="Bacteria"/>
</dbReference>
<dbReference type="EMBL" id="ACEA01000017">
    <property type="protein sequence ID" value="EEG24269.1"/>
    <property type="molecule type" value="Genomic_DNA"/>
</dbReference>
<name>C0DU70_EIKCO</name>